<evidence type="ECO:0000256" key="2">
    <source>
        <dbReference type="ARBA" id="ARBA00022801"/>
    </source>
</evidence>
<dbReference type="RefSeq" id="WP_344656897.1">
    <property type="nucleotide sequence ID" value="NZ_BAAAQM010000010.1"/>
</dbReference>
<sequence length="672" mass="67531">MHRAVSGFGKRGAMRLGAALVVLASASALTLSGGAVQAASAHGPQPQHGRSGHHFSDAAVRVGAAATPAERADMAMRMLSSSASGLQKAYDVGPLFAQHIDGTGLTIATLVSFGDKNAQAYIDSYDSQNGLPATTVQTIEPAGPVPACTDPGVDPSCDSWGGETDLDITMIHTLAPGAKIMIIATPVAEVQGLSGFPEMMTAMDYVVTNKLANVISMSLGTPEDDFTSSTELHDLDSHFKAATDAGVTVLASSGDDGADGRQADNSTNWGKRVVSFPADETYVTAVGGTVLSLNSSGTRTKPDVLWSSSGGGVSHEFGIPSWQQNTATATGATGRSLPDITLEGTSGTSESSPLMAALVGLADQSAGRGLGLINPALYAIGPNGTASGIVDVTSGCNSTSTVVGYCAGTGFDIVSGWGTVDAAKFVPALVAASGSSGHTVTVANPGDQTGTVGTAISLQITATDSAPGQTLTYTATGLPAGLSINASTGLISGTPTTAGAGTTVVKATDPTNAFGSTSFTWTVNPAGGGITNGGFEAGSLAGWTTTGITAITTSGPHTGADAAMVGSTSPSTTSTIAQTFTAPAATSTLTFWYNVTCPDTVTYDWATATLKDNTTGTTTTPLPKTCVNPSSGWKQVNATVTAGHSYTLTLTSKDDNYTGDATYTKFDDVAVH</sequence>
<evidence type="ECO:0000256" key="4">
    <source>
        <dbReference type="SAM" id="MobiDB-lite"/>
    </source>
</evidence>
<dbReference type="SUPFAM" id="SSF52743">
    <property type="entry name" value="Subtilisin-like"/>
    <property type="match status" value="1"/>
</dbReference>
<dbReference type="Proteomes" id="UP001499854">
    <property type="component" value="Unassembled WGS sequence"/>
</dbReference>
<dbReference type="PANTHER" id="PTHR14218:SF15">
    <property type="entry name" value="TRIPEPTIDYL-PEPTIDASE 1"/>
    <property type="match status" value="1"/>
</dbReference>
<feature type="chain" id="PRO_5046569093" description="Peptidase S53 domain-containing protein" evidence="5">
    <location>
        <begin position="39"/>
        <end position="672"/>
    </location>
</feature>
<gene>
    <name evidence="7" type="ORF">GCM10009838_22440</name>
</gene>
<dbReference type="InterPro" id="IPR036852">
    <property type="entry name" value="Peptidase_S8/S53_dom_sf"/>
</dbReference>
<comment type="caution">
    <text evidence="7">The sequence shown here is derived from an EMBL/GenBank/DDBJ whole genome shotgun (WGS) entry which is preliminary data.</text>
</comment>
<evidence type="ECO:0000313" key="7">
    <source>
        <dbReference type="EMBL" id="GAA1964625.1"/>
    </source>
</evidence>
<evidence type="ECO:0000313" key="8">
    <source>
        <dbReference type="Proteomes" id="UP001499854"/>
    </source>
</evidence>
<dbReference type="Pfam" id="PF05345">
    <property type="entry name" value="He_PIG"/>
    <property type="match status" value="1"/>
</dbReference>
<name>A0ABN2R6Y2_9ACTN</name>
<dbReference type="PROSITE" id="PS51695">
    <property type="entry name" value="SEDOLISIN"/>
    <property type="match status" value="1"/>
</dbReference>
<organism evidence="7 8">
    <name type="scientific">Catenulispora subtropica</name>
    <dbReference type="NCBI Taxonomy" id="450798"/>
    <lineage>
        <taxon>Bacteria</taxon>
        <taxon>Bacillati</taxon>
        <taxon>Actinomycetota</taxon>
        <taxon>Actinomycetes</taxon>
        <taxon>Catenulisporales</taxon>
        <taxon>Catenulisporaceae</taxon>
        <taxon>Catenulispora</taxon>
    </lineage>
</organism>
<feature type="signal peptide" evidence="5">
    <location>
        <begin position="1"/>
        <end position="38"/>
    </location>
</feature>
<proteinExistence type="predicted"/>
<dbReference type="InterPro" id="IPR050819">
    <property type="entry name" value="Tripeptidyl-peptidase_I"/>
</dbReference>
<accession>A0ABN2R6Y2</accession>
<keyword evidence="2" id="KW-0378">Hydrolase</keyword>
<dbReference type="Gene3D" id="3.40.50.200">
    <property type="entry name" value="Peptidase S8/S53 domain"/>
    <property type="match status" value="1"/>
</dbReference>
<dbReference type="InterPro" id="IPR030400">
    <property type="entry name" value="Sedolisin_dom"/>
</dbReference>
<keyword evidence="1" id="KW-0645">Protease</keyword>
<evidence type="ECO:0000259" key="6">
    <source>
        <dbReference type="PROSITE" id="PS51695"/>
    </source>
</evidence>
<dbReference type="InterPro" id="IPR013783">
    <property type="entry name" value="Ig-like_fold"/>
</dbReference>
<dbReference type="PANTHER" id="PTHR14218">
    <property type="entry name" value="PROTEASE S8 TRIPEPTIDYL PEPTIDASE I CLN2"/>
    <property type="match status" value="1"/>
</dbReference>
<dbReference type="Gene3D" id="2.60.40.10">
    <property type="entry name" value="Immunoglobulins"/>
    <property type="match status" value="1"/>
</dbReference>
<feature type="region of interest" description="Disordered" evidence="4">
    <location>
        <begin position="327"/>
        <end position="349"/>
    </location>
</feature>
<reference evidence="7 8" key="1">
    <citation type="journal article" date="2019" name="Int. J. Syst. Evol. Microbiol.">
        <title>The Global Catalogue of Microorganisms (GCM) 10K type strain sequencing project: providing services to taxonomists for standard genome sequencing and annotation.</title>
        <authorList>
            <consortium name="The Broad Institute Genomics Platform"/>
            <consortium name="The Broad Institute Genome Sequencing Center for Infectious Disease"/>
            <person name="Wu L."/>
            <person name="Ma J."/>
        </authorList>
    </citation>
    <scope>NUCLEOTIDE SEQUENCE [LARGE SCALE GENOMIC DNA]</scope>
    <source>
        <strain evidence="7 8">JCM 16013</strain>
    </source>
</reference>
<protein>
    <recommendedName>
        <fullName evidence="6">Peptidase S53 domain-containing protein</fullName>
    </recommendedName>
</protein>
<dbReference type="CDD" id="cd04056">
    <property type="entry name" value="Peptidases_S53"/>
    <property type="match status" value="1"/>
</dbReference>
<evidence type="ECO:0000256" key="3">
    <source>
        <dbReference type="ARBA" id="ARBA00022825"/>
    </source>
</evidence>
<dbReference type="InterPro" id="IPR015919">
    <property type="entry name" value="Cadherin-like_sf"/>
</dbReference>
<evidence type="ECO:0000256" key="5">
    <source>
        <dbReference type="SAM" id="SignalP"/>
    </source>
</evidence>
<dbReference type="PROSITE" id="PS00138">
    <property type="entry name" value="SUBTILASE_SER"/>
    <property type="match status" value="1"/>
</dbReference>
<keyword evidence="3" id="KW-0720">Serine protease</keyword>
<evidence type="ECO:0000256" key="1">
    <source>
        <dbReference type="ARBA" id="ARBA00022670"/>
    </source>
</evidence>
<dbReference type="SUPFAM" id="SSF49313">
    <property type="entry name" value="Cadherin-like"/>
    <property type="match status" value="1"/>
</dbReference>
<dbReference type="Gene3D" id="2.60.120.260">
    <property type="entry name" value="Galactose-binding domain-like"/>
    <property type="match status" value="1"/>
</dbReference>
<feature type="domain" description="Peptidase S53" evidence="6">
    <location>
        <begin position="80"/>
        <end position="432"/>
    </location>
</feature>
<keyword evidence="8" id="KW-1185">Reference proteome</keyword>
<dbReference type="InterPro" id="IPR023828">
    <property type="entry name" value="Peptidase_S8_Ser-AS"/>
</dbReference>
<dbReference type="EMBL" id="BAAAQM010000010">
    <property type="protein sequence ID" value="GAA1964625.1"/>
    <property type="molecule type" value="Genomic_DNA"/>
</dbReference>
<keyword evidence="5" id="KW-0732">Signal</keyword>